<protein>
    <submittedName>
        <fullName evidence="1">Uncharacterized protein</fullName>
    </submittedName>
</protein>
<gene>
    <name evidence="1" type="ORF">CEXT_753571</name>
</gene>
<evidence type="ECO:0000313" key="2">
    <source>
        <dbReference type="Proteomes" id="UP001054945"/>
    </source>
</evidence>
<accession>A0AAV4MDN9</accession>
<keyword evidence="2" id="KW-1185">Reference proteome</keyword>
<proteinExistence type="predicted"/>
<sequence length="91" mass="10538">MFSRGEEMGKKILRKEFFHFEQRITDSPADSEKGFESRAGILNTYSEKGTTYITSSGYSILLFTFPPFQPVKDQFVPEVAKSRNPLWYSDK</sequence>
<organism evidence="1 2">
    <name type="scientific">Caerostris extrusa</name>
    <name type="common">Bark spider</name>
    <name type="synonym">Caerostris bankana</name>
    <dbReference type="NCBI Taxonomy" id="172846"/>
    <lineage>
        <taxon>Eukaryota</taxon>
        <taxon>Metazoa</taxon>
        <taxon>Ecdysozoa</taxon>
        <taxon>Arthropoda</taxon>
        <taxon>Chelicerata</taxon>
        <taxon>Arachnida</taxon>
        <taxon>Araneae</taxon>
        <taxon>Araneomorphae</taxon>
        <taxon>Entelegynae</taxon>
        <taxon>Araneoidea</taxon>
        <taxon>Araneidae</taxon>
        <taxon>Caerostris</taxon>
    </lineage>
</organism>
<evidence type="ECO:0000313" key="1">
    <source>
        <dbReference type="EMBL" id="GIX69960.1"/>
    </source>
</evidence>
<comment type="caution">
    <text evidence="1">The sequence shown here is derived from an EMBL/GenBank/DDBJ whole genome shotgun (WGS) entry which is preliminary data.</text>
</comment>
<reference evidence="1 2" key="1">
    <citation type="submission" date="2021-06" db="EMBL/GenBank/DDBJ databases">
        <title>Caerostris extrusa draft genome.</title>
        <authorList>
            <person name="Kono N."/>
            <person name="Arakawa K."/>
        </authorList>
    </citation>
    <scope>NUCLEOTIDE SEQUENCE [LARGE SCALE GENOMIC DNA]</scope>
</reference>
<dbReference type="Proteomes" id="UP001054945">
    <property type="component" value="Unassembled WGS sequence"/>
</dbReference>
<dbReference type="EMBL" id="BPLR01019635">
    <property type="protein sequence ID" value="GIX69960.1"/>
    <property type="molecule type" value="Genomic_DNA"/>
</dbReference>
<dbReference type="AlphaFoldDB" id="A0AAV4MDN9"/>
<name>A0AAV4MDN9_CAEEX</name>